<evidence type="ECO:0008006" key="4">
    <source>
        <dbReference type="Google" id="ProtNLM"/>
    </source>
</evidence>
<reference evidence="2 3" key="1">
    <citation type="journal article" date="2013" name="Genome Announc.">
        <title>Complete Genome Sequence of Leifsonia xyli subsp. cynodontis Strain DSM46306, a Gram-Positive Bacterial Pathogen of Grasses.</title>
        <authorList>
            <person name="Monteiro-Vitorello C.B."/>
            <person name="Zerillo M.M."/>
            <person name="Van Sluys M.A."/>
            <person name="Camargo L.E."/>
            <person name="Kitajima J.P."/>
        </authorList>
    </citation>
    <scope>NUCLEOTIDE SEQUENCE [LARGE SCALE GENOMIC DNA]</scope>
    <source>
        <strain evidence="2 3">DSM 46306</strain>
    </source>
</reference>
<feature type="chain" id="PRO_5038419007" description="Secreted protein" evidence="1">
    <location>
        <begin position="23"/>
        <end position="180"/>
    </location>
</feature>
<name>U3PDK7_LEIXC</name>
<dbReference type="HOGENOM" id="CLU_1494487_0_0_11"/>
<dbReference type="EMBL" id="CP006734">
    <property type="protein sequence ID" value="AGW41638.1"/>
    <property type="molecule type" value="Genomic_DNA"/>
</dbReference>
<dbReference type="RefSeq" id="WP_021755100.1">
    <property type="nucleotide sequence ID" value="NC_022438.1"/>
</dbReference>
<dbReference type="OrthoDB" id="5123952at2"/>
<gene>
    <name evidence="2" type="ORF">O159_15890</name>
</gene>
<dbReference type="AlphaFoldDB" id="U3PDK7"/>
<dbReference type="PATRIC" id="fig|1389489.3.peg.1531"/>
<sequence length="180" mass="18873">MVMLIRKRIAATIALVGGVALAAGVTLSAQAATPSALRAVQAEPGYVRTPLPPATRACTGTDIFTIDGSQAPRCAGTLKYVSFHGTGVAGQYVTITYMLIPGTPSLFKRGVAGIASVDEDGNWRMDAKFPKILITQNPDAGKIEVAYHAIEVDTSTSLVEKARYEGVIPIPVSFDSANHA</sequence>
<evidence type="ECO:0000313" key="2">
    <source>
        <dbReference type="EMBL" id="AGW41638.1"/>
    </source>
</evidence>
<accession>U3PDK7</accession>
<dbReference type="KEGG" id="lxy:O159_15890"/>
<feature type="signal peptide" evidence="1">
    <location>
        <begin position="1"/>
        <end position="22"/>
    </location>
</feature>
<keyword evidence="3" id="KW-1185">Reference proteome</keyword>
<dbReference type="Proteomes" id="UP000016743">
    <property type="component" value="Chromosome"/>
</dbReference>
<proteinExistence type="predicted"/>
<protein>
    <recommendedName>
        <fullName evidence="4">Secreted protein</fullName>
    </recommendedName>
</protein>
<organism evidence="2 3">
    <name type="scientific">Leifsonia xyli subsp. cynodontis DSM 46306</name>
    <dbReference type="NCBI Taxonomy" id="1389489"/>
    <lineage>
        <taxon>Bacteria</taxon>
        <taxon>Bacillati</taxon>
        <taxon>Actinomycetota</taxon>
        <taxon>Actinomycetes</taxon>
        <taxon>Micrococcales</taxon>
        <taxon>Microbacteriaceae</taxon>
        <taxon>Leifsonia</taxon>
    </lineage>
</organism>
<evidence type="ECO:0000256" key="1">
    <source>
        <dbReference type="SAM" id="SignalP"/>
    </source>
</evidence>
<evidence type="ECO:0000313" key="3">
    <source>
        <dbReference type="Proteomes" id="UP000016743"/>
    </source>
</evidence>
<keyword evidence="1" id="KW-0732">Signal</keyword>